<evidence type="ECO:0000313" key="1">
    <source>
        <dbReference type="EMBL" id="EHK79394.1"/>
    </source>
</evidence>
<dbReference type="PATRIC" id="fig|1107881.3.peg.692"/>
<dbReference type="AlphaFoldDB" id="H0FU63"/>
<protein>
    <submittedName>
        <fullName evidence="1">Uncharacterized protein</fullName>
    </submittedName>
</protein>
<accession>H0FU63</accession>
<dbReference type="Proteomes" id="UP000004038">
    <property type="component" value="Unassembled WGS sequence"/>
</dbReference>
<evidence type="ECO:0000313" key="2">
    <source>
        <dbReference type="Proteomes" id="UP000004038"/>
    </source>
</evidence>
<reference evidence="1 2" key="1">
    <citation type="journal article" date="2012" name="J. Bacteriol.">
        <title>Draft Genome Sequence of Sinorhizobium meliloti CCNWSX0020, a Nitrogen-Fixing Symbiont with Copper Tolerance Capability Isolated from Lead-Zinc Mine Tailings.</title>
        <authorList>
            <person name="Li Z."/>
            <person name="Ma Z."/>
            <person name="Hao X."/>
            <person name="Wei G."/>
        </authorList>
    </citation>
    <scope>NUCLEOTIDE SEQUENCE [LARGE SCALE GENOMIC DNA]</scope>
    <source>
        <strain evidence="1 2">CCNWSX0020</strain>
    </source>
</reference>
<organism evidence="1 2">
    <name type="scientific">Sinorhizobium meliloti CCNWSX0020</name>
    <dbReference type="NCBI Taxonomy" id="1107881"/>
    <lineage>
        <taxon>Bacteria</taxon>
        <taxon>Pseudomonadati</taxon>
        <taxon>Pseudomonadota</taxon>
        <taxon>Alphaproteobacteria</taxon>
        <taxon>Hyphomicrobiales</taxon>
        <taxon>Rhizobiaceae</taxon>
        <taxon>Sinorhizobium/Ensifer group</taxon>
        <taxon>Sinorhizobium</taxon>
    </lineage>
</organism>
<proteinExistence type="predicted"/>
<dbReference type="EMBL" id="AGVV01000004">
    <property type="protein sequence ID" value="EHK79394.1"/>
    <property type="molecule type" value="Genomic_DNA"/>
</dbReference>
<name>H0FU63_RHIML</name>
<gene>
    <name evidence="1" type="ORF">SM0020_03460</name>
</gene>
<sequence length="52" mass="5665">MIEPLPQETFVTQKQTVVLPNGIRVAYLETGDPNAVRCYCFTVLLIALAVGA</sequence>